<gene>
    <name evidence="2" type="ORF">ERX46_02940</name>
</gene>
<dbReference type="OrthoDB" id="9846604at2"/>
<reference evidence="2 3" key="1">
    <citation type="submission" date="2019-02" db="EMBL/GenBank/DDBJ databases">
        <title>Genome sequence of the sea-ice species Brumimicrobium glaciale.</title>
        <authorList>
            <person name="Bowman J.P."/>
        </authorList>
    </citation>
    <scope>NUCLEOTIDE SEQUENCE [LARGE SCALE GENOMIC DNA]</scope>
    <source>
        <strain evidence="2 3">IC156</strain>
    </source>
</reference>
<evidence type="ECO:0000313" key="3">
    <source>
        <dbReference type="Proteomes" id="UP000293952"/>
    </source>
</evidence>
<keyword evidence="3" id="KW-1185">Reference proteome</keyword>
<protein>
    <recommendedName>
        <fullName evidence="4">Lipoprotein</fullName>
    </recommendedName>
</protein>
<evidence type="ECO:0000313" key="2">
    <source>
        <dbReference type="EMBL" id="RYM35968.1"/>
    </source>
</evidence>
<dbReference type="Proteomes" id="UP000293952">
    <property type="component" value="Unassembled WGS sequence"/>
</dbReference>
<dbReference type="PROSITE" id="PS51257">
    <property type="entry name" value="PROKAR_LIPOPROTEIN"/>
    <property type="match status" value="1"/>
</dbReference>
<keyword evidence="1" id="KW-0472">Membrane</keyword>
<dbReference type="AlphaFoldDB" id="A0A4Q4KQQ9"/>
<sequence>MQLPYKFKHYFKSVYLLALGIVFLLTSCFYSGQYNATYKVQNVKTNESVQELSIEFINQLADKNSLSSDQKFNGIDTLGFHGSPYHSFKFWFEIEDSNTIVKLDYWGNFGSRKEQPYKDFFN</sequence>
<proteinExistence type="predicted"/>
<keyword evidence="1" id="KW-0812">Transmembrane</keyword>
<evidence type="ECO:0008006" key="4">
    <source>
        <dbReference type="Google" id="ProtNLM"/>
    </source>
</evidence>
<organism evidence="2 3">
    <name type="scientific">Brumimicrobium glaciale</name>
    <dbReference type="NCBI Taxonomy" id="200475"/>
    <lineage>
        <taxon>Bacteria</taxon>
        <taxon>Pseudomonadati</taxon>
        <taxon>Bacteroidota</taxon>
        <taxon>Flavobacteriia</taxon>
        <taxon>Flavobacteriales</taxon>
        <taxon>Crocinitomicaceae</taxon>
        <taxon>Brumimicrobium</taxon>
    </lineage>
</organism>
<evidence type="ECO:0000256" key="1">
    <source>
        <dbReference type="SAM" id="Phobius"/>
    </source>
</evidence>
<dbReference type="RefSeq" id="WP_130092334.1">
    <property type="nucleotide sequence ID" value="NZ_SETE01000001.1"/>
</dbReference>
<keyword evidence="1" id="KW-1133">Transmembrane helix</keyword>
<accession>A0A4Q4KQQ9</accession>
<comment type="caution">
    <text evidence="2">The sequence shown here is derived from an EMBL/GenBank/DDBJ whole genome shotgun (WGS) entry which is preliminary data.</text>
</comment>
<feature type="transmembrane region" description="Helical" evidence="1">
    <location>
        <begin position="12"/>
        <end position="32"/>
    </location>
</feature>
<dbReference type="EMBL" id="SETE01000001">
    <property type="protein sequence ID" value="RYM35968.1"/>
    <property type="molecule type" value="Genomic_DNA"/>
</dbReference>
<name>A0A4Q4KQQ9_9FLAO</name>